<organism evidence="1 2">
    <name type="scientific">Streptomyces scabichelini</name>
    <dbReference type="NCBI Taxonomy" id="2711217"/>
    <lineage>
        <taxon>Bacteria</taxon>
        <taxon>Bacillati</taxon>
        <taxon>Actinomycetota</taxon>
        <taxon>Actinomycetes</taxon>
        <taxon>Kitasatosporales</taxon>
        <taxon>Streptomycetaceae</taxon>
        <taxon>Streptomyces</taxon>
    </lineage>
</organism>
<dbReference type="Proteomes" id="UP000472335">
    <property type="component" value="Unassembled WGS sequence"/>
</dbReference>
<proteinExistence type="predicted"/>
<accession>A0A6G4V693</accession>
<name>A0A6G4V693_9ACTN</name>
<keyword evidence="2" id="KW-1185">Reference proteome</keyword>
<evidence type="ECO:0000313" key="2">
    <source>
        <dbReference type="Proteomes" id="UP000472335"/>
    </source>
</evidence>
<protein>
    <submittedName>
        <fullName evidence="1">Uncharacterized protein</fullName>
    </submittedName>
</protein>
<gene>
    <name evidence="1" type="ORF">G5C60_17555</name>
</gene>
<comment type="caution">
    <text evidence="1">The sequence shown here is derived from an EMBL/GenBank/DDBJ whole genome shotgun (WGS) entry which is preliminary data.</text>
</comment>
<evidence type="ECO:0000313" key="1">
    <source>
        <dbReference type="EMBL" id="NGO09353.1"/>
    </source>
</evidence>
<dbReference type="AlphaFoldDB" id="A0A6G4V693"/>
<reference evidence="1 2" key="1">
    <citation type="submission" date="2020-02" db="EMBL/GenBank/DDBJ databases">
        <title>Whole-genome analyses of novel actinobacteria.</title>
        <authorList>
            <person name="Sahin N."/>
            <person name="Gencbay T."/>
        </authorList>
    </citation>
    <scope>NUCLEOTIDE SEQUENCE [LARGE SCALE GENOMIC DNA]</scope>
    <source>
        <strain evidence="1 2">HC44</strain>
    </source>
</reference>
<dbReference type="EMBL" id="JAAKZY010000049">
    <property type="protein sequence ID" value="NGO09353.1"/>
    <property type="molecule type" value="Genomic_DNA"/>
</dbReference>
<sequence length="119" mass="12503">MVAGCGTAGERGDGASAAADAFTRALRAGDGDAACAALAPETRMEVERSAKAPCDQAIKEEELRTRGGKRTVDVYGEQARVVLTDDTLFLSHFASGWKVTAAGCRPRPQQPYQCEIKGG</sequence>